<evidence type="ECO:0000259" key="2">
    <source>
        <dbReference type="SMART" id="SM00331"/>
    </source>
</evidence>
<dbReference type="SMART" id="SM00331">
    <property type="entry name" value="PP2C_SIG"/>
    <property type="match status" value="1"/>
</dbReference>
<keyword evidence="4" id="KW-1185">Reference proteome</keyword>
<dbReference type="Pfam" id="PF07228">
    <property type="entry name" value="SpoIIE"/>
    <property type="match status" value="1"/>
</dbReference>
<protein>
    <submittedName>
        <fullName evidence="3">Serine/threonine-protein phosphatase</fullName>
    </submittedName>
</protein>
<dbReference type="PANTHER" id="PTHR43156">
    <property type="entry name" value="STAGE II SPORULATION PROTEIN E-RELATED"/>
    <property type="match status" value="1"/>
</dbReference>
<feature type="domain" description="PPM-type phosphatase" evidence="2">
    <location>
        <begin position="114"/>
        <end position="322"/>
    </location>
</feature>
<dbReference type="InterPro" id="IPR052016">
    <property type="entry name" value="Bact_Sigma-Reg"/>
</dbReference>
<dbReference type="SUPFAM" id="SSF81606">
    <property type="entry name" value="PP2C-like"/>
    <property type="match status" value="1"/>
</dbReference>
<evidence type="ECO:0000313" key="4">
    <source>
        <dbReference type="Proteomes" id="UP001165590"/>
    </source>
</evidence>
<keyword evidence="1" id="KW-0378">Hydrolase</keyword>
<proteinExistence type="predicted"/>
<dbReference type="Proteomes" id="UP001165590">
    <property type="component" value="Unassembled WGS sequence"/>
</dbReference>
<dbReference type="InterPro" id="IPR001932">
    <property type="entry name" value="PPM-type_phosphatase-like_dom"/>
</dbReference>
<comment type="caution">
    <text evidence="3">The sequence shown here is derived from an EMBL/GenBank/DDBJ whole genome shotgun (WGS) entry which is preliminary data.</text>
</comment>
<evidence type="ECO:0000313" key="3">
    <source>
        <dbReference type="EMBL" id="MCX4233329.1"/>
    </source>
</evidence>
<gene>
    <name evidence="3" type="ORF">K3769_11140</name>
</gene>
<accession>A0ABT3V330</accession>
<dbReference type="Gene3D" id="3.60.40.10">
    <property type="entry name" value="PPM-type phosphatase domain"/>
    <property type="match status" value="1"/>
</dbReference>
<dbReference type="InterPro" id="IPR036457">
    <property type="entry name" value="PPM-type-like_dom_sf"/>
</dbReference>
<evidence type="ECO:0000256" key="1">
    <source>
        <dbReference type="ARBA" id="ARBA00022801"/>
    </source>
</evidence>
<sequence>MTRDTRETRPGRWRRLRDLGRAPRCGPSGDLRTLSEGRLVAPSAICVLIAGPALLLDHVSPAVTLTQLVLGCGFTVHAARQRERLLARLAEVREVARITQEAIVRPLSRDLAGTHVSTRYHCAVRESAIGGDLYDVAVTPFGLRVLVGDVRGHGLETIRLTAETVAGFRELAHTVPDLPSLATGLDARLTPDLGPEDFVTALLAEFAPGEVRLVNCGHPAPLRSGERVELLEPAVSALPLGLRPDPLQYRVRLQPGDRLLLYTDGLTEARAPDGTLFPLLTEAAHALRDPLPDEALDTLYTRLVSHTVTPPTDDLALVLCQPTQVPAPAPAHQKAP</sequence>
<dbReference type="EMBL" id="JAIFZO010000002">
    <property type="protein sequence ID" value="MCX4233329.1"/>
    <property type="molecule type" value="Genomic_DNA"/>
</dbReference>
<dbReference type="RefSeq" id="WP_267026276.1">
    <property type="nucleotide sequence ID" value="NZ_JAIFZO010000002.1"/>
</dbReference>
<dbReference type="PANTHER" id="PTHR43156:SF2">
    <property type="entry name" value="STAGE II SPORULATION PROTEIN E"/>
    <property type="match status" value="1"/>
</dbReference>
<organism evidence="3 4">
    <name type="scientific">Streptomyces ortus</name>
    <dbReference type="NCBI Taxonomy" id="2867268"/>
    <lineage>
        <taxon>Bacteria</taxon>
        <taxon>Bacillati</taxon>
        <taxon>Actinomycetota</taxon>
        <taxon>Actinomycetes</taxon>
        <taxon>Kitasatosporales</taxon>
        <taxon>Streptomycetaceae</taxon>
        <taxon>Streptomyces</taxon>
    </lineage>
</organism>
<reference evidence="3" key="1">
    <citation type="journal article" date="2022" name="bioRxiv">
        <title>Discovery and biosynthetic assessment of Streptomyces ortus sp nov. isolated from a deep-sea sponge.</title>
        <authorList>
            <person name="Williams S.E."/>
        </authorList>
    </citation>
    <scope>NUCLEOTIDE SEQUENCE</scope>
    <source>
        <strain evidence="3">A15ISP2-DRY2</strain>
    </source>
</reference>
<name>A0ABT3V330_9ACTN</name>